<dbReference type="EMBL" id="FNOT01000002">
    <property type="protein sequence ID" value="SDX57729.1"/>
    <property type="molecule type" value="Genomic_DNA"/>
</dbReference>
<protein>
    <recommendedName>
        <fullName evidence="1">Type II methyltransferase M.Eco57I C-terminal domain-containing protein</fullName>
    </recommendedName>
</protein>
<evidence type="ECO:0000313" key="3">
    <source>
        <dbReference type="Proteomes" id="UP000198921"/>
    </source>
</evidence>
<accession>A0A1H3CWA3</accession>
<name>A0A1H3CWA3_9ACTN</name>
<dbReference type="InterPro" id="IPR054520">
    <property type="entry name" value="M_Eco57I_C"/>
</dbReference>
<sequence>MTGANAIWVLAQAGALPDSVLFPSVTKARELFAAGPVLADGKGLKLVVDIPADLDCLESDERKAVEVFIKKAKQAGADKGYIASHRRAWWSVGLKGPAPILATYMARQAPAFVINAVDARHINIAHGLYPRQELDAHVLSRLAAALRTGVMLSQGRVYAGGLTKFEPKEMERLMVPDLSMLRSHEPISTAIDA</sequence>
<gene>
    <name evidence="2" type="ORF">SAMN05660209_00750</name>
</gene>
<proteinExistence type="predicted"/>
<evidence type="ECO:0000259" key="1">
    <source>
        <dbReference type="Pfam" id="PF22837"/>
    </source>
</evidence>
<reference evidence="3" key="1">
    <citation type="submission" date="2016-10" db="EMBL/GenBank/DDBJ databases">
        <authorList>
            <person name="Varghese N."/>
            <person name="Submissions S."/>
        </authorList>
    </citation>
    <scope>NUCLEOTIDE SEQUENCE [LARGE SCALE GENOMIC DNA]</scope>
    <source>
        <strain evidence="3">DSM 45422</strain>
    </source>
</reference>
<keyword evidence="3" id="KW-1185">Reference proteome</keyword>
<evidence type="ECO:0000313" key="2">
    <source>
        <dbReference type="EMBL" id="SDX57729.1"/>
    </source>
</evidence>
<organism evidence="2 3">
    <name type="scientific">Geodermatophilus africanus</name>
    <dbReference type="NCBI Taxonomy" id="1137993"/>
    <lineage>
        <taxon>Bacteria</taxon>
        <taxon>Bacillati</taxon>
        <taxon>Actinomycetota</taxon>
        <taxon>Actinomycetes</taxon>
        <taxon>Geodermatophilales</taxon>
        <taxon>Geodermatophilaceae</taxon>
        <taxon>Geodermatophilus</taxon>
    </lineage>
</organism>
<dbReference type="Pfam" id="PF22837">
    <property type="entry name" value="M_Eco57I_C"/>
    <property type="match status" value="1"/>
</dbReference>
<dbReference type="STRING" id="1137993.SAMN05660209_00750"/>
<feature type="domain" description="Type II methyltransferase M.Eco57I C-terminal" evidence="1">
    <location>
        <begin position="58"/>
        <end position="183"/>
    </location>
</feature>
<dbReference type="AlphaFoldDB" id="A0A1H3CWA3"/>
<dbReference type="Proteomes" id="UP000198921">
    <property type="component" value="Unassembled WGS sequence"/>
</dbReference>